<evidence type="ECO:0000313" key="3">
    <source>
        <dbReference type="Proteomes" id="UP000887568"/>
    </source>
</evidence>
<keyword evidence="1" id="KW-0472">Membrane</keyword>
<sequence length="480" mass="54527">MEDSRQVVQAKSPAWPRALLASWTLLGVFKGRQIDATKPCMLCSPAGSNGDKLDEDAQAQRDKEMDENANLPVRDNITTEESLDSRCPVCLSLLWNADGMVVSDYTDAVPRWVNNRLVGSLSLLFVSLYLVCCVGTLGWYFYEFWGDLRQVTHFVSFLSYGGILLGVAWVCTASNVLQYVRRAPGNSCRWYNVLHADYIARRLRCLTGRKFRLPASMFLTLSILWAVVNVAFQVVSLVQFLNSGNLKPEKMSSNTTCPTVVPQTAEYAVFVFVKTFLGMVIAAIGLPIYAAFWHYVLVMRKGLTAELNLVLVFVKNNEGRVDWCRRRVVEIHREVSLLRRILVRLMPFIVATGVLGLTVHISWNYNVYSDSEHEKCQKNLAKDNLIINIFIFSEKFMVLFLPLLAVGGLNIDHIWQQFTYALSRLKNSDHEEFWDRLMHFTKELDPEHKDIDLTVVLAVVSLYLGRNLTGQQLDYTKSGA</sequence>
<feature type="transmembrane region" description="Helical" evidence="1">
    <location>
        <begin position="121"/>
        <end position="142"/>
    </location>
</feature>
<evidence type="ECO:0000256" key="1">
    <source>
        <dbReference type="SAM" id="Phobius"/>
    </source>
</evidence>
<dbReference type="OrthoDB" id="10042460at2759"/>
<dbReference type="Proteomes" id="UP000887568">
    <property type="component" value="Unplaced"/>
</dbReference>
<organism evidence="2 3">
    <name type="scientific">Patiria miniata</name>
    <name type="common">Bat star</name>
    <name type="synonym">Asterina miniata</name>
    <dbReference type="NCBI Taxonomy" id="46514"/>
    <lineage>
        <taxon>Eukaryota</taxon>
        <taxon>Metazoa</taxon>
        <taxon>Echinodermata</taxon>
        <taxon>Eleutherozoa</taxon>
        <taxon>Asterozoa</taxon>
        <taxon>Asteroidea</taxon>
        <taxon>Valvatacea</taxon>
        <taxon>Valvatida</taxon>
        <taxon>Asterinidae</taxon>
        <taxon>Patiria</taxon>
    </lineage>
</organism>
<feature type="transmembrane region" description="Helical" evidence="1">
    <location>
        <begin position="341"/>
        <end position="365"/>
    </location>
</feature>
<name>A0A913ZHZ6_PATMI</name>
<feature type="transmembrane region" description="Helical" evidence="1">
    <location>
        <begin position="267"/>
        <end position="292"/>
    </location>
</feature>
<feature type="transmembrane region" description="Helical" evidence="1">
    <location>
        <begin position="218"/>
        <end position="241"/>
    </location>
</feature>
<evidence type="ECO:0000313" key="2">
    <source>
        <dbReference type="EnsemblMetazoa" id="XP_038051408.1"/>
    </source>
</evidence>
<dbReference type="RefSeq" id="XP_038051408.1">
    <property type="nucleotide sequence ID" value="XM_038195480.1"/>
</dbReference>
<feature type="transmembrane region" description="Helical" evidence="1">
    <location>
        <begin position="154"/>
        <end position="177"/>
    </location>
</feature>
<keyword evidence="3" id="KW-1185">Reference proteome</keyword>
<dbReference type="EnsemblMetazoa" id="XM_038195480.1">
    <property type="protein sequence ID" value="XP_038051408.1"/>
    <property type="gene ID" value="LOC119724427"/>
</dbReference>
<reference evidence="2" key="1">
    <citation type="submission" date="2022-11" db="UniProtKB">
        <authorList>
            <consortium name="EnsemblMetazoa"/>
        </authorList>
    </citation>
    <scope>IDENTIFICATION</scope>
</reference>
<keyword evidence="1" id="KW-1133">Transmembrane helix</keyword>
<accession>A0A913ZHZ6</accession>
<keyword evidence="1" id="KW-0812">Transmembrane</keyword>
<proteinExistence type="predicted"/>
<dbReference type="AlphaFoldDB" id="A0A913ZHZ6"/>
<dbReference type="OMA" id="HISWNYN"/>
<feature type="transmembrane region" description="Helical" evidence="1">
    <location>
        <begin position="385"/>
        <end position="406"/>
    </location>
</feature>
<dbReference type="GeneID" id="119724427"/>
<protein>
    <submittedName>
        <fullName evidence="2">Uncharacterized protein</fullName>
    </submittedName>
</protein>